<dbReference type="EMBL" id="CP016908">
    <property type="protein sequence ID" value="APS00598.1"/>
    <property type="molecule type" value="Genomic_DNA"/>
</dbReference>
<keyword evidence="2" id="KW-1185">Reference proteome</keyword>
<dbReference type="GO" id="GO:0005524">
    <property type="term" value="F:ATP binding"/>
    <property type="evidence" value="ECO:0007669"/>
    <property type="project" value="InterPro"/>
</dbReference>
<reference evidence="1 2" key="1">
    <citation type="submission" date="2016-08" db="EMBL/GenBank/DDBJ databases">
        <title>Identification and validation of antigenic proteins from Pajaroellobacter abortibovis using de-novo genome sequence assembly and reverse vaccinology.</title>
        <authorList>
            <person name="Welly B.T."/>
            <person name="Miller M.R."/>
            <person name="Stott J.L."/>
            <person name="Blanchard M.T."/>
            <person name="Islas-Trejo A.D."/>
            <person name="O'Rourke S.M."/>
            <person name="Young A.E."/>
            <person name="Medrano J.F."/>
            <person name="Van Eenennaam A.L."/>
        </authorList>
    </citation>
    <scope>NUCLEOTIDE SEQUENCE [LARGE SCALE GENOMIC DNA]</scope>
    <source>
        <strain evidence="1 2">BTF92-0548A/99-0131</strain>
    </source>
</reference>
<accession>A0A1L6MYU5</accession>
<dbReference type="KEGG" id="pabo:BCY86_07875"/>
<evidence type="ECO:0000313" key="2">
    <source>
        <dbReference type="Proteomes" id="UP000185544"/>
    </source>
</evidence>
<dbReference type="AlphaFoldDB" id="A0A1L6MYU5"/>
<proteinExistence type="predicted"/>
<protein>
    <submittedName>
        <fullName evidence="1">Uncharacterized protein</fullName>
    </submittedName>
</protein>
<name>A0A1L6MYU5_9BACT</name>
<organism evidence="1 2">
    <name type="scientific">Pajaroellobacter abortibovis</name>
    <dbReference type="NCBI Taxonomy" id="1882918"/>
    <lineage>
        <taxon>Bacteria</taxon>
        <taxon>Pseudomonadati</taxon>
        <taxon>Myxococcota</taxon>
        <taxon>Polyangia</taxon>
        <taxon>Polyangiales</taxon>
        <taxon>Polyangiaceae</taxon>
    </lineage>
</organism>
<gene>
    <name evidence="1" type="ORF">BCY86_07875</name>
</gene>
<dbReference type="Gene3D" id="3.40.1190.10">
    <property type="entry name" value="Mur-like, catalytic domain"/>
    <property type="match status" value="1"/>
</dbReference>
<dbReference type="Proteomes" id="UP000185544">
    <property type="component" value="Chromosome"/>
</dbReference>
<evidence type="ECO:0000313" key="1">
    <source>
        <dbReference type="EMBL" id="APS00598.1"/>
    </source>
</evidence>
<dbReference type="SUPFAM" id="SSF53623">
    <property type="entry name" value="MurD-like peptide ligases, catalytic domain"/>
    <property type="match status" value="1"/>
</dbReference>
<dbReference type="InterPro" id="IPR036565">
    <property type="entry name" value="Mur-like_cat_sf"/>
</dbReference>
<sequence length="59" mass="7078">METDHIDIYPKQEAYETVFQQLIREVPEKGLLVYSRNANRLYEPVDQKAKARMVRSRPR</sequence>